<dbReference type="GO" id="GO:0030896">
    <property type="term" value="C:checkpoint clamp complex"/>
    <property type="evidence" value="ECO:0007669"/>
    <property type="project" value="InterPro"/>
</dbReference>
<reference evidence="5" key="2">
    <citation type="submission" date="2023-04" db="EMBL/GenBank/DDBJ databases">
        <authorList>
            <person name="Bu L."/>
            <person name="Lu L."/>
            <person name="Laidemitt M.R."/>
            <person name="Zhang S.M."/>
            <person name="Mutuku M."/>
            <person name="Mkoji G."/>
            <person name="Steinauer M."/>
            <person name="Loker E.S."/>
        </authorList>
    </citation>
    <scope>NUCLEOTIDE SEQUENCE</scope>
    <source>
        <strain evidence="5">KasaAsao</strain>
        <tissue evidence="5">Whole Snail</tissue>
    </source>
</reference>
<dbReference type="EMBL" id="JASAOG010000046">
    <property type="protein sequence ID" value="KAK0058790.1"/>
    <property type="molecule type" value="Genomic_DNA"/>
</dbReference>
<evidence type="ECO:0000256" key="1">
    <source>
        <dbReference type="ARBA" id="ARBA00004123"/>
    </source>
</evidence>
<comment type="subcellular location">
    <subcellularLocation>
        <location evidence="1">Nucleus</location>
    </subcellularLocation>
</comment>
<sequence length="285" mass="32684">MKFRGKIVDIVCIQQFTNIVGTISKLVKTCIMRITEDKVFFILSERIGDGGAQMWCELDQSHFFDEYAMDGVSAEANEIYLEVMPDLMLKALKTAHSAKWIKLKLTKKNTPCLTMEIDLPTGGPHQRQVVHDIPVNVVPRKHWPDYTEPEMPKFDVSIAMPQLKLMKNVIDKMKNLSNYLSLSANRSGEMKLSVETDMVAVSTHFQNLLNPTWGNQDGCQILQSSQGQEEFATARIDIRKFAQFLNGQQVNPKRVICNIVHHRMVHFFLMHEDLSLQYFLPVISR</sequence>
<dbReference type="Proteomes" id="UP001233172">
    <property type="component" value="Unassembled WGS sequence"/>
</dbReference>
<dbReference type="GO" id="GO:0000723">
    <property type="term" value="P:telomere maintenance"/>
    <property type="evidence" value="ECO:0007669"/>
    <property type="project" value="TreeGrafter"/>
</dbReference>
<dbReference type="Gene3D" id="3.70.10.10">
    <property type="match status" value="1"/>
</dbReference>
<evidence type="ECO:0000256" key="4">
    <source>
        <dbReference type="PIRNR" id="PIRNR011312"/>
    </source>
</evidence>
<evidence type="ECO:0000256" key="2">
    <source>
        <dbReference type="ARBA" id="ARBA00005563"/>
    </source>
</evidence>
<evidence type="ECO:0000256" key="3">
    <source>
        <dbReference type="ARBA" id="ARBA00023242"/>
    </source>
</evidence>
<dbReference type="GO" id="GO:0000724">
    <property type="term" value="P:double-strand break repair via homologous recombination"/>
    <property type="evidence" value="ECO:0007669"/>
    <property type="project" value="TreeGrafter"/>
</dbReference>
<dbReference type="InterPro" id="IPR007150">
    <property type="entry name" value="HUS1/Mec3"/>
</dbReference>
<keyword evidence="3" id="KW-0539">Nucleus</keyword>
<dbReference type="GO" id="GO:0031573">
    <property type="term" value="P:mitotic intra-S DNA damage checkpoint signaling"/>
    <property type="evidence" value="ECO:0007669"/>
    <property type="project" value="TreeGrafter"/>
</dbReference>
<name>A0AAD8FBZ5_BIOPF</name>
<keyword evidence="6" id="KW-1185">Reference proteome</keyword>
<dbReference type="Pfam" id="PF04005">
    <property type="entry name" value="Hus1"/>
    <property type="match status" value="1"/>
</dbReference>
<evidence type="ECO:0000313" key="5">
    <source>
        <dbReference type="EMBL" id="KAK0058790.1"/>
    </source>
</evidence>
<evidence type="ECO:0000313" key="6">
    <source>
        <dbReference type="Proteomes" id="UP001233172"/>
    </source>
</evidence>
<dbReference type="GO" id="GO:0006289">
    <property type="term" value="P:nucleotide-excision repair"/>
    <property type="evidence" value="ECO:0007669"/>
    <property type="project" value="TreeGrafter"/>
</dbReference>
<protein>
    <recommendedName>
        <fullName evidence="4">Checkpoint protein</fullName>
    </recommendedName>
</protein>
<comment type="similarity">
    <text evidence="2 4">Belongs to the HUS1 family.</text>
</comment>
<dbReference type="PANTHER" id="PTHR12900">
    <property type="entry name" value="MITOTIC AND DNA DAMAGE CHECKPOINT PROTEIN HUS1"/>
    <property type="match status" value="1"/>
</dbReference>
<dbReference type="PIRSF" id="PIRSF011312">
    <property type="entry name" value="Cell_cycle_HUS1"/>
    <property type="match status" value="1"/>
</dbReference>
<dbReference type="GO" id="GO:0005730">
    <property type="term" value="C:nucleolus"/>
    <property type="evidence" value="ECO:0007669"/>
    <property type="project" value="InterPro"/>
</dbReference>
<comment type="caution">
    <text evidence="5">The sequence shown here is derived from an EMBL/GenBank/DDBJ whole genome shotgun (WGS) entry which is preliminary data.</text>
</comment>
<organism evidence="5 6">
    <name type="scientific">Biomphalaria pfeifferi</name>
    <name type="common">Bloodfluke planorb</name>
    <name type="synonym">Freshwater snail</name>
    <dbReference type="NCBI Taxonomy" id="112525"/>
    <lineage>
        <taxon>Eukaryota</taxon>
        <taxon>Metazoa</taxon>
        <taxon>Spiralia</taxon>
        <taxon>Lophotrochozoa</taxon>
        <taxon>Mollusca</taxon>
        <taxon>Gastropoda</taxon>
        <taxon>Heterobranchia</taxon>
        <taxon>Euthyneura</taxon>
        <taxon>Panpulmonata</taxon>
        <taxon>Hygrophila</taxon>
        <taxon>Lymnaeoidea</taxon>
        <taxon>Planorbidae</taxon>
        <taxon>Biomphalaria</taxon>
    </lineage>
</organism>
<dbReference type="GO" id="GO:0033314">
    <property type="term" value="P:mitotic DNA replication checkpoint signaling"/>
    <property type="evidence" value="ECO:0007669"/>
    <property type="project" value="TreeGrafter"/>
</dbReference>
<dbReference type="InterPro" id="IPR046938">
    <property type="entry name" value="DNA_clamp_sf"/>
</dbReference>
<dbReference type="PANTHER" id="PTHR12900:SF0">
    <property type="entry name" value="CHECKPOINT PROTEIN"/>
    <property type="match status" value="1"/>
</dbReference>
<dbReference type="AlphaFoldDB" id="A0AAD8FBZ5"/>
<dbReference type="SUPFAM" id="SSF55979">
    <property type="entry name" value="DNA clamp"/>
    <property type="match status" value="1"/>
</dbReference>
<dbReference type="InterPro" id="IPR016580">
    <property type="entry name" value="HUS1"/>
</dbReference>
<accession>A0AAD8FBZ5</accession>
<gene>
    <name evidence="5" type="ORF">Bpfe_011755</name>
</gene>
<dbReference type="GO" id="GO:0044778">
    <property type="term" value="P:meiotic DNA integrity checkpoint signaling"/>
    <property type="evidence" value="ECO:0007669"/>
    <property type="project" value="TreeGrafter"/>
</dbReference>
<proteinExistence type="inferred from homology"/>
<dbReference type="GO" id="GO:0035861">
    <property type="term" value="C:site of double-strand break"/>
    <property type="evidence" value="ECO:0007669"/>
    <property type="project" value="TreeGrafter"/>
</dbReference>
<reference evidence="5" key="1">
    <citation type="journal article" date="2023" name="PLoS Negl. Trop. Dis.">
        <title>A genome sequence for Biomphalaria pfeifferi, the major vector snail for the human-infecting parasite Schistosoma mansoni.</title>
        <authorList>
            <person name="Bu L."/>
            <person name="Lu L."/>
            <person name="Laidemitt M.R."/>
            <person name="Zhang S.M."/>
            <person name="Mutuku M."/>
            <person name="Mkoji G."/>
            <person name="Steinauer M."/>
            <person name="Loker E.S."/>
        </authorList>
    </citation>
    <scope>NUCLEOTIDE SEQUENCE</scope>
    <source>
        <strain evidence="5">KasaAsao</strain>
    </source>
</reference>